<protein>
    <submittedName>
        <fullName evidence="1">Uncharacterized protein</fullName>
    </submittedName>
</protein>
<organism evidence="1 2">
    <name type="scientific">Schizopora paradoxa</name>
    <dbReference type="NCBI Taxonomy" id="27342"/>
    <lineage>
        <taxon>Eukaryota</taxon>
        <taxon>Fungi</taxon>
        <taxon>Dikarya</taxon>
        <taxon>Basidiomycota</taxon>
        <taxon>Agaricomycotina</taxon>
        <taxon>Agaricomycetes</taxon>
        <taxon>Hymenochaetales</taxon>
        <taxon>Schizoporaceae</taxon>
        <taxon>Schizopora</taxon>
    </lineage>
</organism>
<accession>A0A0H2S545</accession>
<dbReference type="AlphaFoldDB" id="A0A0H2S545"/>
<gene>
    <name evidence="1" type="ORF">SCHPADRAFT_71682</name>
</gene>
<dbReference type="Proteomes" id="UP000053477">
    <property type="component" value="Unassembled WGS sequence"/>
</dbReference>
<evidence type="ECO:0000313" key="2">
    <source>
        <dbReference type="Proteomes" id="UP000053477"/>
    </source>
</evidence>
<dbReference type="EMBL" id="KQ085887">
    <property type="protein sequence ID" value="KLO19342.1"/>
    <property type="molecule type" value="Genomic_DNA"/>
</dbReference>
<name>A0A0H2S545_9AGAM</name>
<sequence length="180" mass="19689">MSLRACRGSLDTEGWSTCDYLIVTGARRSLVQRDCAAEARDFATSVRSSIDSQSGKYISEIYYIARVEVPQVIIDVVGRTFPHYRGDYGNAHVLQYLFLTADRSSSTSRAFSSAPKPPGAGDVPYVASTCIEPTSSRAALIPCARMDETGGRADSCGWARASDWDPRTLYYFATGFEPIS</sequence>
<evidence type="ECO:0000313" key="1">
    <source>
        <dbReference type="EMBL" id="KLO19342.1"/>
    </source>
</evidence>
<keyword evidence="2" id="KW-1185">Reference proteome</keyword>
<reference evidence="1 2" key="1">
    <citation type="submission" date="2015-04" db="EMBL/GenBank/DDBJ databases">
        <title>Complete genome sequence of Schizopora paradoxa KUC8140, a cosmopolitan wood degrader in East Asia.</title>
        <authorList>
            <consortium name="DOE Joint Genome Institute"/>
            <person name="Min B."/>
            <person name="Park H."/>
            <person name="Jang Y."/>
            <person name="Kim J.-J."/>
            <person name="Kim K.H."/>
            <person name="Pangilinan J."/>
            <person name="Lipzen A."/>
            <person name="Riley R."/>
            <person name="Grigoriev I.V."/>
            <person name="Spatafora J.W."/>
            <person name="Choi I.-G."/>
        </authorList>
    </citation>
    <scope>NUCLEOTIDE SEQUENCE [LARGE SCALE GENOMIC DNA]</scope>
    <source>
        <strain evidence="1 2">KUC8140</strain>
    </source>
</reference>
<proteinExistence type="predicted"/>
<dbReference type="InParanoid" id="A0A0H2S545"/>